<evidence type="ECO:0000313" key="3">
    <source>
        <dbReference type="Proteomes" id="UP000037069"/>
    </source>
</evidence>
<evidence type="ECO:0008006" key="4">
    <source>
        <dbReference type="Google" id="ProtNLM"/>
    </source>
</evidence>
<evidence type="ECO:0000256" key="1">
    <source>
        <dbReference type="SAM" id="SignalP"/>
    </source>
</evidence>
<dbReference type="EMBL" id="JRES01000477">
    <property type="protein sequence ID" value="KNC30965.1"/>
    <property type="molecule type" value="Genomic_DNA"/>
</dbReference>
<gene>
    <name evidence="2" type="ORF">FF38_12014</name>
</gene>
<comment type="caution">
    <text evidence="2">The sequence shown here is derived from an EMBL/GenBank/DDBJ whole genome shotgun (WGS) entry which is preliminary data.</text>
</comment>
<keyword evidence="1" id="KW-0732">Signal</keyword>
<dbReference type="InterPro" id="IPR036514">
    <property type="entry name" value="SGNH_hydro_sf"/>
</dbReference>
<dbReference type="AlphaFoldDB" id="A0A0L0CFE8"/>
<evidence type="ECO:0000313" key="2">
    <source>
        <dbReference type="EMBL" id="KNC30965.1"/>
    </source>
</evidence>
<dbReference type="OrthoDB" id="10265800at2759"/>
<accession>A0A0L0CFE8</accession>
<reference evidence="2 3" key="1">
    <citation type="journal article" date="2015" name="Nat. Commun.">
        <title>Lucilia cuprina genome unlocks parasitic fly biology to underpin future interventions.</title>
        <authorList>
            <person name="Anstead C.A."/>
            <person name="Korhonen P.K."/>
            <person name="Young N.D."/>
            <person name="Hall R.S."/>
            <person name="Jex A.R."/>
            <person name="Murali S.C."/>
            <person name="Hughes D.S."/>
            <person name="Lee S.F."/>
            <person name="Perry T."/>
            <person name="Stroehlein A.J."/>
            <person name="Ansell B.R."/>
            <person name="Breugelmans B."/>
            <person name="Hofmann A."/>
            <person name="Qu J."/>
            <person name="Dugan S."/>
            <person name="Lee S.L."/>
            <person name="Chao H."/>
            <person name="Dinh H."/>
            <person name="Han Y."/>
            <person name="Doddapaneni H.V."/>
            <person name="Worley K.C."/>
            <person name="Muzny D.M."/>
            <person name="Ioannidis P."/>
            <person name="Waterhouse R.M."/>
            <person name="Zdobnov E.M."/>
            <person name="James P.J."/>
            <person name="Bagnall N.H."/>
            <person name="Kotze A.C."/>
            <person name="Gibbs R.A."/>
            <person name="Richards S."/>
            <person name="Batterham P."/>
            <person name="Gasser R.B."/>
        </authorList>
    </citation>
    <scope>NUCLEOTIDE SEQUENCE [LARGE SCALE GENOMIC DNA]</scope>
    <source>
        <strain evidence="2 3">LS</strain>
        <tissue evidence="2">Full body</tissue>
    </source>
</reference>
<dbReference type="OMA" id="HRVGCHC"/>
<sequence>MKPTHLFLCTSAFITTTIALQPYRSNDVDYFLKRSGIQKTHFNWNKVGNGNLLVTDLDNFRGFMVWMRQVLLNNAYNDWNYLIRYNWKMGKIQRPRLKGEDFPCKLNNTRSREPPKSVHKLRPGDIDVVGAIGDSLSAGNGIISEQIIHIAMEFRGLAFSGGGIEDWRTVLTLPNILKVFNPKLYGYATGEVLTVNRNSHLNIAEPMIMSRDLVYQSNIFIARLKSDPKVDFKNHWKLLTIFVGNNDICSDMCHHDNMVDFLRKHERDLRNALTLLRDNVPRLVINLLSVPNMVTSLLPMKNIPLACQAVHRVGCHCIFSELYSPEFIKRAYNYITRWQAVDKYVAELPEFKTDDFIVLYQPFTANVSMPILANGDTDLRYFSSDCFHFSQLGHAAIANALWNNMLQPKGKKQTVFLEPFAKFECPTEEKPFIVT</sequence>
<name>A0A0L0CFE8_LUCCU</name>
<keyword evidence="3" id="KW-1185">Reference proteome</keyword>
<feature type="chain" id="PRO_5005535997" description="Phospholipase B1, membrane-associated" evidence="1">
    <location>
        <begin position="20"/>
        <end position="435"/>
    </location>
</feature>
<protein>
    <recommendedName>
        <fullName evidence="4">Phospholipase B1, membrane-associated</fullName>
    </recommendedName>
</protein>
<dbReference type="InterPro" id="IPR001087">
    <property type="entry name" value="GDSL"/>
</dbReference>
<dbReference type="SUPFAM" id="SSF52266">
    <property type="entry name" value="SGNH hydrolase"/>
    <property type="match status" value="1"/>
</dbReference>
<feature type="signal peptide" evidence="1">
    <location>
        <begin position="1"/>
        <end position="19"/>
    </location>
</feature>
<dbReference type="Gene3D" id="3.40.50.1110">
    <property type="entry name" value="SGNH hydrolase"/>
    <property type="match status" value="1"/>
</dbReference>
<organism evidence="2 3">
    <name type="scientific">Lucilia cuprina</name>
    <name type="common">Green bottle fly</name>
    <name type="synonym">Australian sheep blowfly</name>
    <dbReference type="NCBI Taxonomy" id="7375"/>
    <lineage>
        <taxon>Eukaryota</taxon>
        <taxon>Metazoa</taxon>
        <taxon>Ecdysozoa</taxon>
        <taxon>Arthropoda</taxon>
        <taxon>Hexapoda</taxon>
        <taxon>Insecta</taxon>
        <taxon>Pterygota</taxon>
        <taxon>Neoptera</taxon>
        <taxon>Endopterygota</taxon>
        <taxon>Diptera</taxon>
        <taxon>Brachycera</taxon>
        <taxon>Muscomorpha</taxon>
        <taxon>Oestroidea</taxon>
        <taxon>Calliphoridae</taxon>
        <taxon>Luciliinae</taxon>
        <taxon>Lucilia</taxon>
    </lineage>
</organism>
<dbReference type="CDD" id="cd01824">
    <property type="entry name" value="Phospholipase_B_like"/>
    <property type="match status" value="1"/>
</dbReference>
<dbReference type="PANTHER" id="PTHR21325:SF31">
    <property type="entry name" value="GH22081P-RELATED"/>
    <property type="match status" value="1"/>
</dbReference>
<dbReference type="InterPro" id="IPR035547">
    <property type="entry name" value="Phospholipase_B"/>
</dbReference>
<dbReference type="Pfam" id="PF00657">
    <property type="entry name" value="Lipase_GDSL"/>
    <property type="match status" value="1"/>
</dbReference>
<dbReference type="Proteomes" id="UP000037069">
    <property type="component" value="Unassembled WGS sequence"/>
</dbReference>
<dbReference type="GO" id="GO:0006644">
    <property type="term" value="P:phospholipid metabolic process"/>
    <property type="evidence" value="ECO:0007669"/>
    <property type="project" value="TreeGrafter"/>
</dbReference>
<dbReference type="PANTHER" id="PTHR21325">
    <property type="entry name" value="PHOSPHOLIPASE B, PLB1"/>
    <property type="match status" value="1"/>
</dbReference>
<proteinExistence type="predicted"/>
<dbReference type="GO" id="GO:0004620">
    <property type="term" value="F:phospholipase activity"/>
    <property type="evidence" value="ECO:0007669"/>
    <property type="project" value="InterPro"/>
</dbReference>
<dbReference type="InterPro" id="IPR038885">
    <property type="entry name" value="PLB1"/>
</dbReference>